<dbReference type="GO" id="GO:0000287">
    <property type="term" value="F:magnesium ion binding"/>
    <property type="evidence" value="ECO:0007669"/>
    <property type="project" value="InterPro"/>
</dbReference>
<comment type="similarity">
    <text evidence="2">Belongs to the PPase family.</text>
</comment>
<keyword evidence="6" id="KW-0460">Magnesium</keyword>
<keyword evidence="8" id="KW-1185">Reference proteome</keyword>
<dbReference type="Pfam" id="PF00719">
    <property type="entry name" value="Pyrophosphatase"/>
    <property type="match status" value="1"/>
</dbReference>
<dbReference type="OrthoDB" id="1608002at2759"/>
<evidence type="ECO:0000313" key="7">
    <source>
        <dbReference type="EMBL" id="OSX75753.1"/>
    </source>
</evidence>
<sequence length="379" mass="40489">MEPVERPIDPTTRVRPADLLFVCRHPRRGALPAAYLAPGAALARLCAATRFPFFFPFSPLSPSYLSNHCIMSCLGFTAAPAAIAARSVGVRAPAAVCTSSSAFAGCRLATRSVAPAARRSASKTTVTATAATSRSPGYDVASLSTEARGPEGTLEYRLYYTASGADVSPWHDIPLFTGEPGVVNYVNEISKGTDAKMEIATDEAATPIKQDVKKGALRFYKYSKSLVNYGALPQTWEDPADIVVDTGLGGDGDPLDCIDISPKVMPRGAVYPVKVLGTLALLDEGETDWKILAVNAADEKAALVNDIGDVEAHYPGIVDEVREWFRVYKTAEGKGLNEYAFDGKALDKEYALQVIANTNTSWSKLCSGEIANENGLVLK</sequence>
<dbReference type="GO" id="GO:0005737">
    <property type="term" value="C:cytoplasm"/>
    <property type="evidence" value="ECO:0007669"/>
    <property type="project" value="InterPro"/>
</dbReference>
<keyword evidence="4" id="KW-0479">Metal-binding</keyword>
<dbReference type="PROSITE" id="PS00387">
    <property type="entry name" value="PPASE"/>
    <property type="match status" value="1"/>
</dbReference>
<reference evidence="7 8" key="1">
    <citation type="submission" date="2017-03" db="EMBL/GenBank/DDBJ databases">
        <title>WGS assembly of Porphyra umbilicalis.</title>
        <authorList>
            <person name="Brawley S.H."/>
            <person name="Blouin N.A."/>
            <person name="Ficko-Blean E."/>
            <person name="Wheeler G.L."/>
            <person name="Lohr M."/>
            <person name="Goodson H.V."/>
            <person name="Jenkins J.W."/>
            <person name="Blaby-Haas C.E."/>
            <person name="Helliwell K.E."/>
            <person name="Chan C."/>
            <person name="Marriage T."/>
            <person name="Bhattacharya D."/>
            <person name="Klein A.S."/>
            <person name="Badis Y."/>
            <person name="Brodie J."/>
            <person name="Cao Y."/>
            <person name="Collen J."/>
            <person name="Dittami S.M."/>
            <person name="Gachon C.M."/>
            <person name="Green B.R."/>
            <person name="Karpowicz S."/>
            <person name="Kim J.W."/>
            <person name="Kudahl U."/>
            <person name="Lin S."/>
            <person name="Michel G."/>
            <person name="Mittag M."/>
            <person name="Olson B.J."/>
            <person name="Pangilinan J."/>
            <person name="Peng Y."/>
            <person name="Qiu H."/>
            <person name="Shu S."/>
            <person name="Singer J.T."/>
            <person name="Smith A.G."/>
            <person name="Sprecher B.N."/>
            <person name="Wagner V."/>
            <person name="Wang W."/>
            <person name="Wang Z.-Y."/>
            <person name="Yan J."/>
            <person name="Yarish C."/>
            <person name="Zoeuner-Riek S."/>
            <person name="Zhuang Y."/>
            <person name="Zou Y."/>
            <person name="Lindquist E.A."/>
            <person name="Grimwood J."/>
            <person name="Barry K."/>
            <person name="Rokhsar D.S."/>
            <person name="Schmutz J."/>
            <person name="Stiller J.W."/>
            <person name="Grossman A.R."/>
            <person name="Prochnik S.E."/>
        </authorList>
    </citation>
    <scope>NUCLEOTIDE SEQUENCE [LARGE SCALE GENOMIC DNA]</scope>
    <source>
        <strain evidence="7">4086291</strain>
    </source>
</reference>
<dbReference type="GO" id="GO:0004427">
    <property type="term" value="F:inorganic diphosphate phosphatase activity"/>
    <property type="evidence" value="ECO:0007669"/>
    <property type="project" value="UniProtKB-EC"/>
</dbReference>
<protein>
    <recommendedName>
        <fullName evidence="3">inorganic diphosphatase</fullName>
        <ecNumber evidence="3">3.6.1.1</ecNumber>
    </recommendedName>
</protein>
<dbReference type="SUPFAM" id="SSF50324">
    <property type="entry name" value="Inorganic pyrophosphatase"/>
    <property type="match status" value="1"/>
</dbReference>
<organism evidence="7 8">
    <name type="scientific">Porphyra umbilicalis</name>
    <name type="common">Purple laver</name>
    <name type="synonym">Red alga</name>
    <dbReference type="NCBI Taxonomy" id="2786"/>
    <lineage>
        <taxon>Eukaryota</taxon>
        <taxon>Rhodophyta</taxon>
        <taxon>Bangiophyceae</taxon>
        <taxon>Bangiales</taxon>
        <taxon>Bangiaceae</taxon>
        <taxon>Porphyra</taxon>
    </lineage>
</organism>
<gene>
    <name evidence="7" type="ORF">BU14_0223s0026</name>
</gene>
<keyword evidence="5" id="KW-0378">Hydrolase</keyword>
<evidence type="ECO:0000256" key="4">
    <source>
        <dbReference type="ARBA" id="ARBA00022723"/>
    </source>
</evidence>
<dbReference type="CDD" id="cd00412">
    <property type="entry name" value="pyrophosphatase"/>
    <property type="match status" value="1"/>
</dbReference>
<dbReference type="EMBL" id="KV918892">
    <property type="protein sequence ID" value="OSX75753.1"/>
    <property type="molecule type" value="Genomic_DNA"/>
</dbReference>
<dbReference type="Gene3D" id="3.90.80.10">
    <property type="entry name" value="Inorganic pyrophosphatase"/>
    <property type="match status" value="1"/>
</dbReference>
<dbReference type="InterPro" id="IPR036649">
    <property type="entry name" value="Pyrophosphatase_sf"/>
</dbReference>
<dbReference type="EC" id="3.6.1.1" evidence="3"/>
<evidence type="ECO:0000256" key="1">
    <source>
        <dbReference type="ARBA" id="ARBA00001946"/>
    </source>
</evidence>
<proteinExistence type="inferred from homology"/>
<evidence type="ECO:0000313" key="8">
    <source>
        <dbReference type="Proteomes" id="UP000218209"/>
    </source>
</evidence>
<comment type="cofactor">
    <cofactor evidence="1">
        <name>Mg(2+)</name>
        <dbReference type="ChEBI" id="CHEBI:18420"/>
    </cofactor>
</comment>
<evidence type="ECO:0000256" key="3">
    <source>
        <dbReference type="ARBA" id="ARBA00012146"/>
    </source>
</evidence>
<dbReference type="PANTHER" id="PTHR10286">
    <property type="entry name" value="INORGANIC PYROPHOSPHATASE"/>
    <property type="match status" value="1"/>
</dbReference>
<dbReference type="InterPro" id="IPR008162">
    <property type="entry name" value="Pyrophosphatase"/>
</dbReference>
<evidence type="ECO:0000256" key="5">
    <source>
        <dbReference type="ARBA" id="ARBA00022801"/>
    </source>
</evidence>
<accession>A0A1X6P538</accession>
<name>A0A1X6P538_PORUM</name>
<dbReference type="GO" id="GO:0006796">
    <property type="term" value="P:phosphate-containing compound metabolic process"/>
    <property type="evidence" value="ECO:0007669"/>
    <property type="project" value="InterPro"/>
</dbReference>
<dbReference type="AlphaFoldDB" id="A0A1X6P538"/>
<evidence type="ECO:0000256" key="6">
    <source>
        <dbReference type="ARBA" id="ARBA00022842"/>
    </source>
</evidence>
<evidence type="ECO:0000256" key="2">
    <source>
        <dbReference type="ARBA" id="ARBA00006220"/>
    </source>
</evidence>
<dbReference type="Proteomes" id="UP000218209">
    <property type="component" value="Unassembled WGS sequence"/>
</dbReference>